<keyword evidence="8" id="KW-1185">Reference proteome</keyword>
<proteinExistence type="inferred from homology"/>
<feature type="domain" description="FAD-binding" evidence="6">
    <location>
        <begin position="11"/>
        <end position="371"/>
    </location>
</feature>
<keyword evidence="3" id="KW-0274">FAD</keyword>
<dbReference type="Gene3D" id="3.50.50.60">
    <property type="entry name" value="FAD/NAD(P)-binding domain"/>
    <property type="match status" value="1"/>
</dbReference>
<dbReference type="InterPro" id="IPR036188">
    <property type="entry name" value="FAD/NAD-bd_sf"/>
</dbReference>
<name>A0ABP1DHV1_9APHY</name>
<evidence type="ECO:0000256" key="3">
    <source>
        <dbReference type="ARBA" id="ARBA00022827"/>
    </source>
</evidence>
<gene>
    <name evidence="7" type="ORF">GFSPODELE1_LOCUS6351</name>
</gene>
<evidence type="ECO:0000256" key="5">
    <source>
        <dbReference type="ARBA" id="ARBA00049364"/>
    </source>
</evidence>
<evidence type="ECO:0000313" key="7">
    <source>
        <dbReference type="EMBL" id="CAL1707406.1"/>
    </source>
</evidence>
<dbReference type="PANTHER" id="PTHR43747:SF5">
    <property type="entry name" value="FAD-BINDING DOMAIN-CONTAINING PROTEIN"/>
    <property type="match status" value="1"/>
</dbReference>
<comment type="similarity">
    <text evidence="1">Belongs to the flavin-dependent halogenase family.</text>
</comment>
<evidence type="ECO:0000256" key="2">
    <source>
        <dbReference type="ARBA" id="ARBA00022630"/>
    </source>
</evidence>
<dbReference type="Pfam" id="PF01494">
    <property type="entry name" value="FAD_binding_3"/>
    <property type="match status" value="1"/>
</dbReference>
<dbReference type="InterPro" id="IPR002938">
    <property type="entry name" value="FAD-bd"/>
</dbReference>
<dbReference type="Proteomes" id="UP001497453">
    <property type="component" value="Chromosome 4"/>
</dbReference>
<reference evidence="8" key="1">
    <citation type="submission" date="2024-04" db="EMBL/GenBank/DDBJ databases">
        <authorList>
            <person name="Shaw F."/>
            <person name="Minotto A."/>
        </authorList>
    </citation>
    <scope>NUCLEOTIDE SEQUENCE [LARGE SCALE GENOMIC DNA]</scope>
</reference>
<evidence type="ECO:0000256" key="1">
    <source>
        <dbReference type="ARBA" id="ARBA00005706"/>
    </source>
</evidence>
<dbReference type="PANTHER" id="PTHR43747">
    <property type="entry name" value="FAD-BINDING PROTEIN"/>
    <property type="match status" value="1"/>
</dbReference>
<evidence type="ECO:0000256" key="4">
    <source>
        <dbReference type="ARBA" id="ARBA00023002"/>
    </source>
</evidence>
<keyword evidence="4" id="KW-0560">Oxidoreductase</keyword>
<evidence type="ECO:0000313" key="8">
    <source>
        <dbReference type="Proteomes" id="UP001497453"/>
    </source>
</evidence>
<dbReference type="InterPro" id="IPR050816">
    <property type="entry name" value="Flavin-dep_Halogenase_NPB"/>
</dbReference>
<organism evidence="7 8">
    <name type="scientific">Somion occarium</name>
    <dbReference type="NCBI Taxonomy" id="3059160"/>
    <lineage>
        <taxon>Eukaryota</taxon>
        <taxon>Fungi</taxon>
        <taxon>Dikarya</taxon>
        <taxon>Basidiomycota</taxon>
        <taxon>Agaricomycotina</taxon>
        <taxon>Agaricomycetes</taxon>
        <taxon>Polyporales</taxon>
        <taxon>Cerrenaceae</taxon>
        <taxon>Somion</taxon>
    </lineage>
</organism>
<sequence>MATMPLPPPHAQILVIGGGPAGSYAAAILAREGFDVVLLESAKFPRYHTGESLLPSVKPFLKFVGAEDKVKNYGFTKKPGGAAKLNHHKREGYTDFVALDPESGSWHVIRSEFDDLLLKHAEECGAKVFQETQVTELQFNPNSKYSDSEPQRPVAAVWSKKAPSDNDGLAVNDIITGEIKFDYLIDASGRRGLMSTRYLHNRKFNQSLKNVAHWGYWTIVNKYMPGTTREGAIWIEALTDESGWVWYIPLHDGSTSVGIVMDESRSSEKRRASKQGLQDFYLSQLHHLAPGTMELIGARGKLRNADNSNAVRSASDYSYSAPTYSGDHFRIAGDAGAFIDPFFSSGVHLAFTGGLSAAVTIAASIRGHAPETDACQWHDAKFSTSYTRFLLVVLGVYKQIRNQEAPVLSDVGEDNFDKAFESIRPVIQGTADVGKVVTEDELQKTMDFVLQIFGPVTPDMQKSVSSRIDPKLLSPTAPAMNAVDMAKVIDAGDEEARIVLSNINAWKPLRPLLQPSENFSSESHIGRVAILETGKLGLKGA</sequence>
<keyword evidence="2" id="KW-0285">Flavoprotein</keyword>
<evidence type="ECO:0000259" key="6">
    <source>
        <dbReference type="Pfam" id="PF01494"/>
    </source>
</evidence>
<dbReference type="EMBL" id="OZ037947">
    <property type="protein sequence ID" value="CAL1707406.1"/>
    <property type="molecule type" value="Genomic_DNA"/>
</dbReference>
<dbReference type="SUPFAM" id="SSF51905">
    <property type="entry name" value="FAD/NAD(P)-binding domain"/>
    <property type="match status" value="1"/>
</dbReference>
<protein>
    <recommendedName>
        <fullName evidence="6">FAD-binding domain-containing protein</fullName>
    </recommendedName>
</protein>
<comment type="catalytic activity">
    <reaction evidence="5">
        <text>melleolide F + FADH2 + chloride + O2 = 6'-chloromelleolide F + FAD + 2 H2O + H(+)</text>
        <dbReference type="Rhea" id="RHEA:67160"/>
        <dbReference type="ChEBI" id="CHEBI:15377"/>
        <dbReference type="ChEBI" id="CHEBI:15378"/>
        <dbReference type="ChEBI" id="CHEBI:15379"/>
        <dbReference type="ChEBI" id="CHEBI:17996"/>
        <dbReference type="ChEBI" id="CHEBI:57692"/>
        <dbReference type="ChEBI" id="CHEBI:58307"/>
        <dbReference type="ChEBI" id="CHEBI:167712"/>
        <dbReference type="ChEBI" id="CHEBI:167713"/>
    </reaction>
    <physiologicalReaction direction="left-to-right" evidence="5">
        <dbReference type="Rhea" id="RHEA:67161"/>
    </physiologicalReaction>
</comment>
<accession>A0ABP1DHV1</accession>
<dbReference type="PRINTS" id="PR00420">
    <property type="entry name" value="RNGMNOXGNASE"/>
</dbReference>